<proteinExistence type="inferred from homology"/>
<sequence length="520" mass="56953">MAAELYELSNGTITVKVTNFGATITSLLVPDANGNLADVVLGFDTVEPYQKGAGRYFGCIVGRVANRIKEGKFTLNGLDYSLHINNPPNSLHGGKIGFDKVLWEVAEYNNDEFPSIALKYHSKDGEEGYPGDLSVTAKYSLPSDRSLKLEMEAVPTNKATPVSLAQHTYWNLAGHSSGHILDHSIQIWASHVTPVDENLIPTGEIMPVTGTPFDFTSERKIDSRIHEVPVGYDHNYVLECGEERSGLRHAARVKDPSSSRVLDLWTDAPGMQFYTGNFVNGVAGKGGAVYEKHAGLCLETQGFPNAINQPNFPPIVVQPGEKYKHTMLFEFSTLETGVVREKRRPSHQSSLHKMAQKEDATNDDGGCVKIGTTGTIGSLMTREIESMKRSEQASSSAQRKQQTGPVSIPCGANPRRALQRRNQTNEYGSTSGSSSGTGHTHCSSHEDAQKSRQPPRKKGHRHATILRSSDDSPTSRNLDADKVEKKVHAYMVKVVDLKCSNPMSSRLKKLSFSKLSESIS</sequence>
<dbReference type="CDD" id="cd09019">
    <property type="entry name" value="galactose_mutarotase_like"/>
    <property type="match status" value="1"/>
</dbReference>
<dbReference type="InterPro" id="IPR011013">
    <property type="entry name" value="Gal_mutarotase_sf_dom"/>
</dbReference>
<dbReference type="GO" id="GO:0004034">
    <property type="term" value="F:aldose 1-epimerase activity"/>
    <property type="evidence" value="ECO:0007669"/>
    <property type="project" value="TreeGrafter"/>
</dbReference>
<feature type="compositionally biased region" description="Basic residues" evidence="4">
    <location>
        <begin position="453"/>
        <end position="464"/>
    </location>
</feature>
<dbReference type="FunFam" id="2.70.98.10:FF:000012">
    <property type="entry name" value="Aldose 1-epimerase"/>
    <property type="match status" value="1"/>
</dbReference>
<evidence type="ECO:0000256" key="4">
    <source>
        <dbReference type="SAM" id="MobiDB-lite"/>
    </source>
</evidence>
<feature type="compositionally biased region" description="Polar residues" evidence="4">
    <location>
        <begin position="392"/>
        <end position="405"/>
    </location>
</feature>
<evidence type="ECO:0008006" key="7">
    <source>
        <dbReference type="Google" id="ProtNLM"/>
    </source>
</evidence>
<dbReference type="PANTHER" id="PTHR10091:SF49">
    <property type="entry name" value="ALDOSE 1-EPIMERASE"/>
    <property type="match status" value="1"/>
</dbReference>
<evidence type="ECO:0000256" key="3">
    <source>
        <dbReference type="ARBA" id="ARBA00023277"/>
    </source>
</evidence>
<comment type="similarity">
    <text evidence="1">Belongs to the aldose epimerase family.</text>
</comment>
<protein>
    <recommendedName>
        <fullName evidence="7">Aldose 1-epimerase</fullName>
    </recommendedName>
</protein>
<evidence type="ECO:0000256" key="2">
    <source>
        <dbReference type="ARBA" id="ARBA00023235"/>
    </source>
</evidence>
<dbReference type="InterPro" id="IPR008183">
    <property type="entry name" value="Aldose_1/G6P_1-epimerase"/>
</dbReference>
<dbReference type="Proteomes" id="UP001222027">
    <property type="component" value="Unassembled WGS sequence"/>
</dbReference>
<dbReference type="Gene3D" id="2.70.98.10">
    <property type="match status" value="1"/>
</dbReference>
<dbReference type="GO" id="GO:0006006">
    <property type="term" value="P:glucose metabolic process"/>
    <property type="evidence" value="ECO:0007669"/>
    <property type="project" value="TreeGrafter"/>
</dbReference>
<dbReference type="GO" id="GO:0033499">
    <property type="term" value="P:galactose catabolic process via UDP-galactose, Leloir pathway"/>
    <property type="evidence" value="ECO:0007669"/>
    <property type="project" value="TreeGrafter"/>
</dbReference>
<reference evidence="5 6" key="1">
    <citation type="submission" date="2022-12" db="EMBL/GenBank/DDBJ databases">
        <title>Chromosome-scale assembly of the Ensete ventricosum genome.</title>
        <authorList>
            <person name="Dussert Y."/>
            <person name="Stocks J."/>
            <person name="Wendawek A."/>
            <person name="Woldeyes F."/>
            <person name="Nichols R.A."/>
            <person name="Borrell J.S."/>
        </authorList>
    </citation>
    <scope>NUCLEOTIDE SEQUENCE [LARGE SCALE GENOMIC DNA]</scope>
    <source>
        <strain evidence="6">cv. Maze</strain>
        <tissue evidence="5">Seeds</tissue>
    </source>
</reference>
<dbReference type="SUPFAM" id="SSF74650">
    <property type="entry name" value="Galactose mutarotase-like"/>
    <property type="match status" value="1"/>
</dbReference>
<evidence type="ECO:0000256" key="1">
    <source>
        <dbReference type="ARBA" id="ARBA00006206"/>
    </source>
</evidence>
<name>A0AAV8PGE9_ENSVE</name>
<organism evidence="5 6">
    <name type="scientific">Ensete ventricosum</name>
    <name type="common">Abyssinian banana</name>
    <name type="synonym">Musa ensete</name>
    <dbReference type="NCBI Taxonomy" id="4639"/>
    <lineage>
        <taxon>Eukaryota</taxon>
        <taxon>Viridiplantae</taxon>
        <taxon>Streptophyta</taxon>
        <taxon>Embryophyta</taxon>
        <taxon>Tracheophyta</taxon>
        <taxon>Spermatophyta</taxon>
        <taxon>Magnoliopsida</taxon>
        <taxon>Liliopsida</taxon>
        <taxon>Zingiberales</taxon>
        <taxon>Musaceae</taxon>
        <taxon>Ensete</taxon>
    </lineage>
</organism>
<evidence type="ECO:0000313" key="6">
    <source>
        <dbReference type="Proteomes" id="UP001222027"/>
    </source>
</evidence>
<dbReference type="InterPro" id="IPR014718">
    <property type="entry name" value="GH-type_carb-bd"/>
</dbReference>
<dbReference type="EMBL" id="JAQQAF010000005">
    <property type="protein sequence ID" value="KAJ8483621.1"/>
    <property type="molecule type" value="Genomic_DNA"/>
</dbReference>
<evidence type="ECO:0000313" key="5">
    <source>
        <dbReference type="EMBL" id="KAJ8483621.1"/>
    </source>
</evidence>
<dbReference type="NCBIfam" id="NF008277">
    <property type="entry name" value="PRK11055.1"/>
    <property type="match status" value="1"/>
</dbReference>
<dbReference type="PANTHER" id="PTHR10091">
    <property type="entry name" value="ALDOSE-1-EPIMERASE"/>
    <property type="match status" value="1"/>
</dbReference>
<gene>
    <name evidence="5" type="ORF">OPV22_016106</name>
</gene>
<dbReference type="Pfam" id="PF01263">
    <property type="entry name" value="Aldose_epim"/>
    <property type="match status" value="1"/>
</dbReference>
<dbReference type="GO" id="GO:0030246">
    <property type="term" value="F:carbohydrate binding"/>
    <property type="evidence" value="ECO:0007669"/>
    <property type="project" value="InterPro"/>
</dbReference>
<dbReference type="AlphaFoldDB" id="A0AAV8PGE9"/>
<feature type="region of interest" description="Disordered" evidence="4">
    <location>
        <begin position="339"/>
        <end position="483"/>
    </location>
</feature>
<comment type="caution">
    <text evidence="5">The sequence shown here is derived from an EMBL/GenBank/DDBJ whole genome shotgun (WGS) entry which is preliminary data.</text>
</comment>
<feature type="compositionally biased region" description="Low complexity" evidence="4">
    <location>
        <begin position="428"/>
        <end position="441"/>
    </location>
</feature>
<keyword evidence="6" id="KW-1185">Reference proteome</keyword>
<accession>A0AAV8PGE9</accession>
<dbReference type="InterPro" id="IPR047215">
    <property type="entry name" value="Galactose_mutarotase-like"/>
</dbReference>
<keyword evidence="2" id="KW-0413">Isomerase</keyword>
<keyword evidence="3" id="KW-0119">Carbohydrate metabolism</keyword>
<feature type="compositionally biased region" description="Basic and acidic residues" evidence="4">
    <location>
        <begin position="382"/>
        <end position="391"/>
    </location>
</feature>